<dbReference type="Gene3D" id="3.30.360.10">
    <property type="entry name" value="Dihydrodipicolinate Reductase, domain 2"/>
    <property type="match status" value="1"/>
</dbReference>
<reference evidence="5" key="1">
    <citation type="journal article" date="2019" name="Int. J. Syst. Evol. Microbiol.">
        <title>The Global Catalogue of Microorganisms (GCM) 10K type strain sequencing project: providing services to taxonomists for standard genome sequencing and annotation.</title>
        <authorList>
            <consortium name="The Broad Institute Genomics Platform"/>
            <consortium name="The Broad Institute Genome Sequencing Center for Infectious Disease"/>
            <person name="Wu L."/>
            <person name="Ma J."/>
        </authorList>
    </citation>
    <scope>NUCLEOTIDE SEQUENCE [LARGE SCALE GENOMIC DNA]</scope>
    <source>
        <strain evidence="5">KCTC 15012</strain>
    </source>
</reference>
<comment type="caution">
    <text evidence="4">The sequence shown here is derived from an EMBL/GenBank/DDBJ whole genome shotgun (WGS) entry which is preliminary data.</text>
</comment>
<dbReference type="InterPro" id="IPR036291">
    <property type="entry name" value="NAD(P)-bd_dom_sf"/>
</dbReference>
<dbReference type="Pfam" id="PF01408">
    <property type="entry name" value="GFO_IDH_MocA"/>
    <property type="match status" value="1"/>
</dbReference>
<dbReference type="SUPFAM" id="SSF55347">
    <property type="entry name" value="Glyceraldehyde-3-phosphate dehydrogenase-like, C-terminal domain"/>
    <property type="match status" value="1"/>
</dbReference>
<dbReference type="Proteomes" id="UP001596132">
    <property type="component" value="Unassembled WGS sequence"/>
</dbReference>
<comment type="similarity">
    <text evidence="1">Belongs to the Gfo/Idh/MocA family.</text>
</comment>
<evidence type="ECO:0000259" key="3">
    <source>
        <dbReference type="Pfam" id="PF01408"/>
    </source>
</evidence>
<evidence type="ECO:0000256" key="2">
    <source>
        <dbReference type="ARBA" id="ARBA00023002"/>
    </source>
</evidence>
<dbReference type="PANTHER" id="PTHR22604">
    <property type="entry name" value="OXIDOREDUCTASES"/>
    <property type="match status" value="1"/>
</dbReference>
<keyword evidence="2" id="KW-0560">Oxidoreductase</keyword>
<dbReference type="Gene3D" id="3.40.50.720">
    <property type="entry name" value="NAD(P)-binding Rossmann-like Domain"/>
    <property type="match status" value="1"/>
</dbReference>
<keyword evidence="5" id="KW-1185">Reference proteome</keyword>
<dbReference type="EMBL" id="JBHSPP010000017">
    <property type="protein sequence ID" value="MFC5708277.1"/>
    <property type="molecule type" value="Genomic_DNA"/>
</dbReference>
<evidence type="ECO:0000313" key="5">
    <source>
        <dbReference type="Proteomes" id="UP001596132"/>
    </source>
</evidence>
<organism evidence="4 5">
    <name type="scientific">Aeromonas eucrenophila</name>
    <dbReference type="NCBI Taxonomy" id="649"/>
    <lineage>
        <taxon>Bacteria</taxon>
        <taxon>Pseudomonadati</taxon>
        <taxon>Pseudomonadota</taxon>
        <taxon>Gammaproteobacteria</taxon>
        <taxon>Aeromonadales</taxon>
        <taxon>Aeromonadaceae</taxon>
        <taxon>Aeromonas</taxon>
    </lineage>
</organism>
<accession>A0ABW0YGY6</accession>
<sequence length="336" mass="36306">MQPQEMPVTLRWGIAGAGAIARRFCHDVNQHGRAGRVLAIAARDQGRAQDFADEQGLPLAFGSYQALAASPEVDAVYVAVIHPEHAELIKLMLLAGKHVLVEKPAVTKLKDWDALTALARERGLLLQEAMKVMCFPAMRELLQRLPALPALHSLRAALGSAPPREGKLFDPALDGGAAWDVGVYPLWLYAAFCERLGLAAGEPEVSLLRAPGEVDLVAHFAFGGPLCAELGASIIEDLDKAAYLSGGEGNERWELVIEGKWWNPQAVRWLAGEPLAAWPGDIVLPVEGGGMQHEADHFARCVAEGLLDSPWVPQALTRRVLGWVEAGLASAHDREM</sequence>
<protein>
    <submittedName>
        <fullName evidence="4">Gfo/Idh/MocA family protein</fullName>
    </submittedName>
</protein>
<gene>
    <name evidence="4" type="ORF">ACFPVW_19905</name>
</gene>
<dbReference type="RefSeq" id="WP_378052534.1">
    <property type="nucleotide sequence ID" value="NZ_JBHSPP010000017.1"/>
</dbReference>
<dbReference type="SUPFAM" id="SSF51735">
    <property type="entry name" value="NAD(P)-binding Rossmann-fold domains"/>
    <property type="match status" value="1"/>
</dbReference>
<dbReference type="PANTHER" id="PTHR22604:SF105">
    <property type="entry name" value="TRANS-1,2-DIHYDROBENZENE-1,2-DIOL DEHYDROGENASE"/>
    <property type="match status" value="1"/>
</dbReference>
<name>A0ABW0YGY6_9GAMM</name>
<proteinExistence type="inferred from homology"/>
<evidence type="ECO:0000256" key="1">
    <source>
        <dbReference type="ARBA" id="ARBA00010928"/>
    </source>
</evidence>
<evidence type="ECO:0000313" key="4">
    <source>
        <dbReference type="EMBL" id="MFC5708277.1"/>
    </source>
</evidence>
<dbReference type="InterPro" id="IPR000683">
    <property type="entry name" value="Gfo/Idh/MocA-like_OxRdtase_N"/>
</dbReference>
<feature type="domain" description="Gfo/Idh/MocA-like oxidoreductase N-terminal" evidence="3">
    <location>
        <begin position="10"/>
        <end position="127"/>
    </location>
</feature>
<dbReference type="InterPro" id="IPR050984">
    <property type="entry name" value="Gfo/Idh/MocA_domain"/>
</dbReference>